<dbReference type="InterPro" id="IPR003901">
    <property type="entry name" value="Me_CoM_Rdtase_D"/>
</dbReference>
<name>A0A2A2HEW0_9EURY</name>
<evidence type="ECO:0000256" key="1">
    <source>
        <dbReference type="ARBA" id="ARBA00022994"/>
    </source>
</evidence>
<evidence type="ECO:0000313" key="3">
    <source>
        <dbReference type="Proteomes" id="UP000217528"/>
    </source>
</evidence>
<dbReference type="EMBL" id="LMVN01000008">
    <property type="protein sequence ID" value="PAV07804.1"/>
    <property type="molecule type" value="Genomic_DNA"/>
</dbReference>
<reference evidence="2 3" key="1">
    <citation type="journal article" date="2017" name="BMC Genomics">
        <title>Genomic analysis of methanogenic archaea reveals a shift towards energy conservation.</title>
        <authorList>
            <person name="Gilmore S.P."/>
            <person name="Henske J.K."/>
            <person name="Sexton J.A."/>
            <person name="Solomon K.V."/>
            <person name="Seppala S."/>
            <person name="Yoo J.I."/>
            <person name="Huyett L.M."/>
            <person name="Pressman A."/>
            <person name="Cogan J.Z."/>
            <person name="Kivenson V."/>
            <person name="Peng X."/>
            <person name="Tan Y."/>
            <person name="Valentine D.L."/>
            <person name="O'Malley M.A."/>
        </authorList>
    </citation>
    <scope>NUCLEOTIDE SEQUENCE [LARGE SCALE GENOMIC DNA]</scope>
    <source>
        <strain evidence="2 3">1R-7</strain>
    </source>
</reference>
<dbReference type="NCBIfam" id="TIGR03260">
    <property type="entry name" value="met_CoM_red_D"/>
    <property type="match status" value="1"/>
</dbReference>
<keyword evidence="3" id="KW-1185">Reference proteome</keyword>
<protein>
    <submittedName>
        <fullName evidence="2">Methyl-coenzyme M reductase operon protein D</fullName>
    </submittedName>
</protein>
<comment type="caution">
    <text evidence="2">The sequence shown here is derived from an EMBL/GenBank/DDBJ whole genome shotgun (WGS) entry which is preliminary data.</text>
</comment>
<keyword evidence="1" id="KW-0484">Methanogenesis</keyword>
<proteinExistence type="predicted"/>
<dbReference type="PIRSF" id="PIRSF005636">
    <property type="entry name" value="McrD"/>
    <property type="match status" value="1"/>
</dbReference>
<organism evidence="2 3">
    <name type="scientific">Methanosphaera cuniculi</name>
    <dbReference type="NCBI Taxonomy" id="1077256"/>
    <lineage>
        <taxon>Archaea</taxon>
        <taxon>Methanobacteriati</taxon>
        <taxon>Methanobacteriota</taxon>
        <taxon>Methanomada group</taxon>
        <taxon>Methanobacteria</taxon>
        <taxon>Methanobacteriales</taxon>
        <taxon>Methanobacteriaceae</taxon>
        <taxon>Methanosphaera</taxon>
    </lineage>
</organism>
<sequence>MEVIKATDVKIFPDRILKPKTAEKILNELISLDGVLRVLLNGEKLPTVVTMGPAKGAPVNHTDRTTINVKGNDVPLQVSVGEIILTVQLDKLDDFVEKANEILDDILNFGFTITTGIFTKTTTSVSDYMKYGEDFEGRVDSRLIGLVDPNAKSTDTIRYIR</sequence>
<accession>A0A2A2HEW0</accession>
<dbReference type="OrthoDB" id="109281at2157"/>
<dbReference type="Pfam" id="PF02505">
    <property type="entry name" value="MCR_D"/>
    <property type="match status" value="1"/>
</dbReference>
<dbReference type="AlphaFoldDB" id="A0A2A2HEW0"/>
<gene>
    <name evidence="2" type="ORF">ASJ82_03875</name>
</gene>
<dbReference type="Proteomes" id="UP000217528">
    <property type="component" value="Unassembled WGS sequence"/>
</dbReference>
<dbReference type="GO" id="GO:0015948">
    <property type="term" value="P:methanogenesis"/>
    <property type="evidence" value="ECO:0007669"/>
    <property type="project" value="UniProtKB-KW"/>
</dbReference>
<evidence type="ECO:0000313" key="2">
    <source>
        <dbReference type="EMBL" id="PAV07804.1"/>
    </source>
</evidence>